<protein>
    <submittedName>
        <fullName evidence="2">Uncharacterized protein</fullName>
    </submittedName>
</protein>
<dbReference type="EMBL" id="KB030388">
    <property type="protein sequence ID" value="ELK17834.1"/>
    <property type="molecule type" value="Genomic_DNA"/>
</dbReference>
<organism evidence="2 3">
    <name type="scientific">Pteropus alecto</name>
    <name type="common">Black flying fox</name>
    <dbReference type="NCBI Taxonomy" id="9402"/>
    <lineage>
        <taxon>Eukaryota</taxon>
        <taxon>Metazoa</taxon>
        <taxon>Chordata</taxon>
        <taxon>Craniata</taxon>
        <taxon>Vertebrata</taxon>
        <taxon>Euteleostomi</taxon>
        <taxon>Mammalia</taxon>
        <taxon>Eutheria</taxon>
        <taxon>Laurasiatheria</taxon>
        <taxon>Chiroptera</taxon>
        <taxon>Yinpterochiroptera</taxon>
        <taxon>Pteropodoidea</taxon>
        <taxon>Pteropodidae</taxon>
        <taxon>Pteropodinae</taxon>
        <taxon>Pteropus</taxon>
    </lineage>
</organism>
<proteinExistence type="predicted"/>
<dbReference type="AlphaFoldDB" id="L5L272"/>
<evidence type="ECO:0000313" key="3">
    <source>
        <dbReference type="Proteomes" id="UP000010552"/>
    </source>
</evidence>
<feature type="compositionally biased region" description="Polar residues" evidence="1">
    <location>
        <begin position="7"/>
        <end position="19"/>
    </location>
</feature>
<dbReference type="InParanoid" id="L5L272"/>
<gene>
    <name evidence="2" type="ORF">PAL_GLEAN10002414</name>
</gene>
<feature type="region of interest" description="Disordered" evidence="1">
    <location>
        <begin position="1"/>
        <end position="21"/>
    </location>
</feature>
<evidence type="ECO:0000256" key="1">
    <source>
        <dbReference type="SAM" id="MobiDB-lite"/>
    </source>
</evidence>
<keyword evidence="3" id="KW-1185">Reference proteome</keyword>
<reference evidence="3" key="1">
    <citation type="journal article" date="2013" name="Science">
        <title>Comparative analysis of bat genomes provides insight into the evolution of flight and immunity.</title>
        <authorList>
            <person name="Zhang G."/>
            <person name="Cowled C."/>
            <person name="Shi Z."/>
            <person name="Huang Z."/>
            <person name="Bishop-Lilly K.A."/>
            <person name="Fang X."/>
            <person name="Wynne J.W."/>
            <person name="Xiong Z."/>
            <person name="Baker M.L."/>
            <person name="Zhao W."/>
            <person name="Tachedjian M."/>
            <person name="Zhu Y."/>
            <person name="Zhou P."/>
            <person name="Jiang X."/>
            <person name="Ng J."/>
            <person name="Yang L."/>
            <person name="Wu L."/>
            <person name="Xiao J."/>
            <person name="Feng Y."/>
            <person name="Chen Y."/>
            <person name="Sun X."/>
            <person name="Zhang Y."/>
            <person name="Marsh G.A."/>
            <person name="Crameri G."/>
            <person name="Broder C.C."/>
            <person name="Frey K.G."/>
            <person name="Wang L.F."/>
            <person name="Wang J."/>
        </authorList>
    </citation>
    <scope>NUCLEOTIDE SEQUENCE [LARGE SCALE GENOMIC DNA]</scope>
</reference>
<dbReference type="Proteomes" id="UP000010552">
    <property type="component" value="Unassembled WGS sequence"/>
</dbReference>
<evidence type="ECO:0000313" key="2">
    <source>
        <dbReference type="EMBL" id="ELK17834.1"/>
    </source>
</evidence>
<name>L5L272_PTEAL</name>
<accession>L5L272</accession>
<sequence length="82" mass="8662">MVMQLADGSTQPSGATTPGSWIEEDVGAALSTERALLLVYHPFKADQGLLPSKPQKPAWSRASVNYTTTTTTSARAWAVAGL</sequence>